<dbReference type="EMBL" id="KB007971">
    <property type="protein sequence ID" value="ELR17858.1"/>
    <property type="molecule type" value="Genomic_DNA"/>
</dbReference>
<accession>L8GZ99</accession>
<evidence type="ECO:0000256" key="1">
    <source>
        <dbReference type="ARBA" id="ARBA00022723"/>
    </source>
</evidence>
<dbReference type="RefSeq" id="XP_004339871.1">
    <property type="nucleotide sequence ID" value="XM_004339823.1"/>
</dbReference>
<keyword evidence="3 4" id="KW-0862">Zinc</keyword>
<feature type="region of interest" description="Disordered" evidence="5">
    <location>
        <begin position="444"/>
        <end position="465"/>
    </location>
</feature>
<dbReference type="Pfam" id="PF00412">
    <property type="entry name" value="LIM"/>
    <property type="match status" value="1"/>
</dbReference>
<gene>
    <name evidence="7" type="ORF">ACA1_248830</name>
</gene>
<dbReference type="Proteomes" id="UP000011083">
    <property type="component" value="Unassembled WGS sequence"/>
</dbReference>
<feature type="domain" description="LIM zinc-binding" evidence="6">
    <location>
        <begin position="242"/>
        <end position="304"/>
    </location>
</feature>
<dbReference type="InterPro" id="IPR001781">
    <property type="entry name" value="Znf_LIM"/>
</dbReference>
<keyword evidence="1 4" id="KW-0479">Metal-binding</keyword>
<dbReference type="GO" id="GO:0046872">
    <property type="term" value="F:metal ion binding"/>
    <property type="evidence" value="ECO:0007669"/>
    <property type="project" value="UniProtKB-KW"/>
</dbReference>
<dbReference type="PROSITE" id="PS50023">
    <property type="entry name" value="LIM_DOMAIN_2"/>
    <property type="match status" value="1"/>
</dbReference>
<dbReference type="KEGG" id="acan:ACA1_248830"/>
<keyword evidence="8" id="KW-1185">Reference proteome</keyword>
<dbReference type="Pfam" id="PF07910">
    <property type="entry name" value="Peptidase_C78"/>
    <property type="match status" value="1"/>
</dbReference>
<dbReference type="Gene3D" id="3.90.70.130">
    <property type="match status" value="1"/>
</dbReference>
<reference evidence="7 8" key="1">
    <citation type="journal article" date="2013" name="Genome Biol.">
        <title>Genome of Acanthamoeba castellanii highlights extensive lateral gene transfer and early evolution of tyrosine kinase signaling.</title>
        <authorList>
            <person name="Clarke M."/>
            <person name="Lohan A.J."/>
            <person name="Liu B."/>
            <person name="Lagkouvardos I."/>
            <person name="Roy S."/>
            <person name="Zafar N."/>
            <person name="Bertelli C."/>
            <person name="Schilde C."/>
            <person name="Kianianmomeni A."/>
            <person name="Burglin T.R."/>
            <person name="Frech C."/>
            <person name="Turcotte B."/>
            <person name="Kopec K.O."/>
            <person name="Synnott J.M."/>
            <person name="Choo C."/>
            <person name="Paponov I."/>
            <person name="Finkler A."/>
            <person name="Soon Heng Tan C."/>
            <person name="Hutchins A.P."/>
            <person name="Weinmeier T."/>
            <person name="Rattei T."/>
            <person name="Chu J.S."/>
            <person name="Gimenez G."/>
            <person name="Irimia M."/>
            <person name="Rigden D.J."/>
            <person name="Fitzpatrick D.A."/>
            <person name="Lorenzo-Morales J."/>
            <person name="Bateman A."/>
            <person name="Chiu C.H."/>
            <person name="Tang P."/>
            <person name="Hegemann P."/>
            <person name="Fromm H."/>
            <person name="Raoult D."/>
            <person name="Greub G."/>
            <person name="Miranda-Saavedra D."/>
            <person name="Chen N."/>
            <person name="Nash P."/>
            <person name="Ginger M.L."/>
            <person name="Horn M."/>
            <person name="Schaap P."/>
            <person name="Caler L."/>
            <person name="Loftus B."/>
        </authorList>
    </citation>
    <scope>NUCLEOTIDE SEQUENCE [LARGE SCALE GENOMIC DNA]</scope>
    <source>
        <strain evidence="7 8">Neff</strain>
    </source>
</reference>
<evidence type="ECO:0000256" key="2">
    <source>
        <dbReference type="ARBA" id="ARBA00022801"/>
    </source>
</evidence>
<evidence type="ECO:0000313" key="8">
    <source>
        <dbReference type="Proteomes" id="UP000011083"/>
    </source>
</evidence>
<evidence type="ECO:0000256" key="5">
    <source>
        <dbReference type="SAM" id="MobiDB-lite"/>
    </source>
</evidence>
<dbReference type="PROSITE" id="PS00478">
    <property type="entry name" value="LIM_DOMAIN_1"/>
    <property type="match status" value="1"/>
</dbReference>
<evidence type="ECO:0000256" key="4">
    <source>
        <dbReference type="PROSITE-ProRule" id="PRU00125"/>
    </source>
</evidence>
<organism evidence="7 8">
    <name type="scientific">Acanthamoeba castellanii (strain ATCC 30010 / Neff)</name>
    <dbReference type="NCBI Taxonomy" id="1257118"/>
    <lineage>
        <taxon>Eukaryota</taxon>
        <taxon>Amoebozoa</taxon>
        <taxon>Discosea</taxon>
        <taxon>Longamoebia</taxon>
        <taxon>Centramoebida</taxon>
        <taxon>Acanthamoebidae</taxon>
        <taxon>Acanthamoeba</taxon>
    </lineage>
</organism>
<proteinExistence type="predicted"/>
<dbReference type="Gene3D" id="2.10.110.10">
    <property type="entry name" value="Cysteine Rich Protein"/>
    <property type="match status" value="1"/>
</dbReference>
<dbReference type="InterPro" id="IPR012462">
    <property type="entry name" value="UFSP1/2_DUB_cat"/>
</dbReference>
<dbReference type="OrthoDB" id="1679758at2759"/>
<dbReference type="SMART" id="SM00132">
    <property type="entry name" value="LIM"/>
    <property type="match status" value="1"/>
</dbReference>
<dbReference type="GeneID" id="14918600"/>
<dbReference type="AlphaFoldDB" id="L8GZ99"/>
<dbReference type="GO" id="GO:0016787">
    <property type="term" value="F:hydrolase activity"/>
    <property type="evidence" value="ECO:0007669"/>
    <property type="project" value="UniProtKB-KW"/>
</dbReference>
<dbReference type="VEuPathDB" id="AmoebaDB:ACA1_248830"/>
<name>L8GZ99_ACACF</name>
<sequence length="465" mass="51258">MEDDASRQVVPGCRPYWYCCDEEDDAGWGCGYRCCQMLVHQFKRKKQDESREVTLPSIRQIIDRVNDSLGKHGDEEAASLPTLKWGDWMTLEHIIRFFQTTPDLTNGFEYFIFERLDRRQGLVAKLEDHLSRHNSLIIAEGTGMIFCIGGLRRSTTATDDAGDVQLYILDPHGPPSSWSGSESDEPFRFKGGSGWIGFYPLFFGTCLDEFFAAFPERKTEIDAATIDISHKKKEELYADVMDICGVCEKRIYPNDPSWAGEGGKKWHKGCFKCSDCGVLLVLRNAQVLGGTIYCEKHKPTDKPTQTADRLDLNTEKNKPKVATVNTNMRGELVGQKSTEGADSIGIGGRIQAGKLAQESRNVNDNVRGELAGQKSAEGADSIGIGGRIQAGKLAQESRNVNENVRGELAGQKSAMNADSMGIAHSIETQKMATETRLVNEQIRGSAAGQQSNHVASAVAVTGHQE</sequence>
<evidence type="ECO:0000313" key="7">
    <source>
        <dbReference type="EMBL" id="ELR17858.1"/>
    </source>
</evidence>
<protein>
    <submittedName>
        <fullName evidence="7">LIM domain containing protein</fullName>
    </submittedName>
</protein>
<keyword evidence="2" id="KW-0378">Hydrolase</keyword>
<evidence type="ECO:0000256" key="3">
    <source>
        <dbReference type="ARBA" id="ARBA00022833"/>
    </source>
</evidence>
<keyword evidence="4" id="KW-0440">LIM domain</keyword>
<evidence type="ECO:0000259" key="6">
    <source>
        <dbReference type="PROSITE" id="PS50023"/>
    </source>
</evidence>